<feature type="active site" description="Proton donor" evidence="4">
    <location>
        <position position="173"/>
    </location>
</feature>
<dbReference type="SUPFAM" id="SSF51445">
    <property type="entry name" value="(Trans)glycosidases"/>
    <property type="match status" value="1"/>
</dbReference>
<proteinExistence type="inferred from homology"/>
<name>A0A1I0BUV7_THASX</name>
<keyword evidence="2 4" id="KW-0378">Hydrolase</keyword>
<keyword evidence="7" id="KW-1185">Reference proteome</keyword>
<feature type="domain" description="GH26" evidence="5">
    <location>
        <begin position="38"/>
        <end position="336"/>
    </location>
</feature>
<dbReference type="InterPro" id="IPR017853">
    <property type="entry name" value="GH"/>
</dbReference>
<dbReference type="InterPro" id="IPR022790">
    <property type="entry name" value="GH26_dom"/>
</dbReference>
<dbReference type="InterPro" id="IPR000805">
    <property type="entry name" value="Glyco_hydro_26"/>
</dbReference>
<organism evidence="6 7">
    <name type="scientific">Thalassotalea agarivorans</name>
    <name type="common">Thalassomonas agarivorans</name>
    <dbReference type="NCBI Taxonomy" id="349064"/>
    <lineage>
        <taxon>Bacteria</taxon>
        <taxon>Pseudomonadati</taxon>
        <taxon>Pseudomonadota</taxon>
        <taxon>Gammaproteobacteria</taxon>
        <taxon>Alteromonadales</taxon>
        <taxon>Colwelliaceae</taxon>
        <taxon>Thalassotalea</taxon>
    </lineage>
</organism>
<dbReference type="Gene3D" id="3.20.20.80">
    <property type="entry name" value="Glycosidases"/>
    <property type="match status" value="1"/>
</dbReference>
<evidence type="ECO:0000256" key="2">
    <source>
        <dbReference type="ARBA" id="ARBA00022801"/>
    </source>
</evidence>
<dbReference type="PROSITE" id="PS51764">
    <property type="entry name" value="GH26"/>
    <property type="match status" value="1"/>
</dbReference>
<dbReference type="EMBL" id="FOHK01000004">
    <property type="protein sequence ID" value="SET10179.1"/>
    <property type="molecule type" value="Genomic_DNA"/>
</dbReference>
<evidence type="ECO:0000256" key="3">
    <source>
        <dbReference type="ARBA" id="ARBA00023295"/>
    </source>
</evidence>
<gene>
    <name evidence="6" type="ORF">SAMN05660429_01047</name>
</gene>
<accession>A0A1I0BUV7</accession>
<dbReference type="STRING" id="349064.SAMN05660429_01047"/>
<evidence type="ECO:0000313" key="6">
    <source>
        <dbReference type="EMBL" id="SET10179.1"/>
    </source>
</evidence>
<dbReference type="Proteomes" id="UP000199308">
    <property type="component" value="Unassembled WGS sequence"/>
</dbReference>
<dbReference type="GO" id="GO:0006080">
    <property type="term" value="P:substituted mannan metabolic process"/>
    <property type="evidence" value="ECO:0007669"/>
    <property type="project" value="InterPro"/>
</dbReference>
<evidence type="ECO:0000256" key="1">
    <source>
        <dbReference type="ARBA" id="ARBA00007754"/>
    </source>
</evidence>
<dbReference type="GO" id="GO:0016985">
    <property type="term" value="F:mannan endo-1,4-beta-mannosidase activity"/>
    <property type="evidence" value="ECO:0007669"/>
    <property type="project" value="InterPro"/>
</dbReference>
<dbReference type="RefSeq" id="WP_143047924.1">
    <property type="nucleotide sequence ID" value="NZ_FOHK01000004.1"/>
</dbReference>
<dbReference type="PANTHER" id="PTHR40079:SF4">
    <property type="entry name" value="GH26 DOMAIN-CONTAINING PROTEIN-RELATED"/>
    <property type="match status" value="1"/>
</dbReference>
<evidence type="ECO:0000259" key="5">
    <source>
        <dbReference type="PROSITE" id="PS51764"/>
    </source>
</evidence>
<sequence>MPYRNALITASFVTCMLTACNSSQERVNSDEATLVGEDSTSFISTRFVPPQNKQLLFIGQDSDTIRDYIAAVPEDNIEAVTLYSQLKHSDPNQTLKGIHESASWNSGEVSFPKTLAASPQAAIAIGLALDTCNGQANHTENVAQGNYDASLAQLVTTLKSWAPRKVFLRIGYEFDGPWNCYQPDSYKAAFRHIKQAIDNNGATNIATVWQSATWPDGYGNKDYDVREKDHFEKWYPGDDVVDWVSMSVFYRDLSNWNYVPPSTPDFGQQKMLAFARAHNKPLMISEAAPQGYRTEALTQSVIQENKPSPVSAEQIWLQWYQPFFDFIEQNKDVIRAVAYINTQWEAQGMWICEPNIAAGQQGCNNGNWGDSRVQANEYIKSKWLEQINDESTWIQTSQYE</sequence>
<protein>
    <recommendedName>
        <fullName evidence="5">GH26 domain-containing protein</fullName>
    </recommendedName>
</protein>
<dbReference type="OrthoDB" id="9816550at2"/>
<comment type="similarity">
    <text evidence="1 4">Belongs to the glycosyl hydrolase 26 family.</text>
</comment>
<keyword evidence="3 4" id="KW-0326">Glycosidase</keyword>
<reference evidence="6 7" key="1">
    <citation type="submission" date="2016-10" db="EMBL/GenBank/DDBJ databases">
        <authorList>
            <person name="de Groot N.N."/>
        </authorList>
    </citation>
    <scope>NUCLEOTIDE SEQUENCE [LARGE SCALE GENOMIC DNA]</scope>
    <source>
        <strain evidence="6 7">DSM 19706</strain>
    </source>
</reference>
<evidence type="ECO:0000256" key="4">
    <source>
        <dbReference type="PROSITE-ProRule" id="PRU01100"/>
    </source>
</evidence>
<evidence type="ECO:0000313" key="7">
    <source>
        <dbReference type="Proteomes" id="UP000199308"/>
    </source>
</evidence>
<dbReference type="PROSITE" id="PS51257">
    <property type="entry name" value="PROKAR_LIPOPROTEIN"/>
    <property type="match status" value="1"/>
</dbReference>
<dbReference type="AlphaFoldDB" id="A0A1I0BUV7"/>
<feature type="active site" description="Nucleophile" evidence="4">
    <location>
        <position position="286"/>
    </location>
</feature>
<dbReference type="PANTHER" id="PTHR40079">
    <property type="entry name" value="MANNAN ENDO-1,4-BETA-MANNOSIDASE E-RELATED"/>
    <property type="match status" value="1"/>
</dbReference>